<feature type="coiled-coil region" evidence="1">
    <location>
        <begin position="477"/>
        <end position="504"/>
    </location>
</feature>
<keyword evidence="4" id="KW-1185">Reference proteome</keyword>
<feature type="region of interest" description="Disordered" evidence="2">
    <location>
        <begin position="572"/>
        <end position="617"/>
    </location>
</feature>
<keyword evidence="3" id="KW-0969">Cilium</keyword>
<reference evidence="4" key="1">
    <citation type="submission" date="2015-09" db="EMBL/GenBank/DDBJ databases">
        <authorList>
            <consortium name="Pathogen Informatics"/>
        </authorList>
    </citation>
    <scope>NUCLEOTIDE SEQUENCE [LARGE SCALE GENOMIC DNA]</scope>
    <source>
        <strain evidence="4">Lake Konstanz</strain>
    </source>
</reference>
<dbReference type="PANTHER" id="PTHR34732:SF3">
    <property type="entry name" value="ROD PROTEIN, PUTATIVE-RELATED"/>
    <property type="match status" value="1"/>
</dbReference>
<dbReference type="OMA" id="CEAKERQ"/>
<evidence type="ECO:0000256" key="1">
    <source>
        <dbReference type="SAM" id="Coils"/>
    </source>
</evidence>
<name>A0A0S4J193_BODSA</name>
<accession>A0A0S4J193</accession>
<dbReference type="GO" id="GO:0005516">
    <property type="term" value="F:calmodulin binding"/>
    <property type="evidence" value="ECO:0007669"/>
    <property type="project" value="InterPro"/>
</dbReference>
<dbReference type="OrthoDB" id="265539at2759"/>
<organism evidence="3 4">
    <name type="scientific">Bodo saltans</name>
    <name type="common">Flagellated protozoan</name>
    <dbReference type="NCBI Taxonomy" id="75058"/>
    <lineage>
        <taxon>Eukaryota</taxon>
        <taxon>Discoba</taxon>
        <taxon>Euglenozoa</taxon>
        <taxon>Kinetoplastea</taxon>
        <taxon>Metakinetoplastina</taxon>
        <taxon>Eubodonida</taxon>
        <taxon>Bodonidae</taxon>
        <taxon>Bodo</taxon>
    </lineage>
</organism>
<dbReference type="EMBL" id="CYKH01000838">
    <property type="protein sequence ID" value="CUG48932.1"/>
    <property type="molecule type" value="Genomic_DNA"/>
</dbReference>
<keyword evidence="1" id="KW-0175">Coiled coil</keyword>
<gene>
    <name evidence="3" type="ORF">BSAL_80135</name>
</gene>
<dbReference type="PANTHER" id="PTHR34732">
    <property type="entry name" value="69 KDA PARAFLAGELLAR ROD PROTEIN-RELATED"/>
    <property type="match status" value="1"/>
</dbReference>
<evidence type="ECO:0000313" key="3">
    <source>
        <dbReference type="EMBL" id="CUG48932.1"/>
    </source>
</evidence>
<keyword evidence="3" id="KW-0282">Flagellum</keyword>
<evidence type="ECO:0000313" key="4">
    <source>
        <dbReference type="Proteomes" id="UP000051952"/>
    </source>
</evidence>
<sequence length="617" mass="70646">MSSPSKNLAAARKEADIQFALRRSCEDITEAARRTIRGSHLTTAKKRAEFRDLCKSLDDRLREFVEQCEAKERQQGSFAAFWDTCGLQLTTKELINPDKRCNLEPLGKFQDSVNTLRKLKKYATVRAGSPLAEFIDQALKAVDKSRTILSETNLDSTVWCEIPKLLLSLVGECIDHDQANEVVEEHHEQLKRLTFAADECAQQQQQAVIDGDMKQTEVLYFKRISIQESMVELFNQIYNTLDQYHADAFVQPMKKVHEVHSKSSNDISRVMKVNEALKQRVTQDIRTLQENQLSLRNDHNDAHAQFARFMDECGKSLETNQKQQDQCLAAIEELEKRLGVLGEERHRIVSVQLDTIEKEKRRVVDYNHFNAFVQQHTNSLQLTMQNAEAAEEVTDIFDEVLCSGCNLVEQHLKGVDKATDKERNNTHDERLKHFRGLYLTLGDLQYKKERNLEELDKKISQVHIQQEMAMETFNPKAKEYSQMKKELIKVREEMESQIDLLSQKATLHIEAFKPTEVALVESGRHFVHPVQELHDLNRNRQQKLLEYHNLMSTEGAQEPAVETEMQAIESMRAQIQPRKPRSSHGAPPLGSKRVGSSGSPTFDDDGSSPVRAAGRLA</sequence>
<dbReference type="Proteomes" id="UP000051952">
    <property type="component" value="Unassembled WGS sequence"/>
</dbReference>
<dbReference type="AlphaFoldDB" id="A0A0S4J193"/>
<protein>
    <submittedName>
        <fullName evidence="3">Paraflagellar rod protein, putative</fullName>
    </submittedName>
</protein>
<dbReference type="GO" id="GO:0031514">
    <property type="term" value="C:motile cilium"/>
    <property type="evidence" value="ECO:0007669"/>
    <property type="project" value="InterPro"/>
</dbReference>
<keyword evidence="3" id="KW-0966">Cell projection</keyword>
<evidence type="ECO:0000256" key="2">
    <source>
        <dbReference type="SAM" id="MobiDB-lite"/>
    </source>
</evidence>
<dbReference type="InterPro" id="IPR007824">
    <property type="entry name" value="Flagellar_rod"/>
</dbReference>
<dbReference type="VEuPathDB" id="TriTrypDB:BSAL_80135"/>
<dbReference type="Pfam" id="PF05149">
    <property type="entry name" value="Flagellar_rod"/>
    <property type="match status" value="1"/>
</dbReference>
<proteinExistence type="predicted"/>
<dbReference type="InterPro" id="IPR053120">
    <property type="entry name" value="PFR_Component"/>
</dbReference>